<organism evidence="1 2">
    <name type="scientific">Schaedlerella arabinosiphila</name>
    <dbReference type="NCBI Taxonomy" id="2044587"/>
    <lineage>
        <taxon>Bacteria</taxon>
        <taxon>Bacillati</taxon>
        <taxon>Bacillota</taxon>
        <taxon>Clostridia</taxon>
        <taxon>Lachnospirales</taxon>
        <taxon>Lachnospiraceae</taxon>
        <taxon>Schaedlerella</taxon>
    </lineage>
</organism>
<dbReference type="AlphaFoldDB" id="A0A9X5CFA6"/>
<protein>
    <submittedName>
        <fullName evidence="1">Uncharacterized protein</fullName>
    </submittedName>
</protein>
<dbReference type="Gene3D" id="3.40.190.10">
    <property type="entry name" value="Periplasmic binding protein-like II"/>
    <property type="match status" value="1"/>
</dbReference>
<dbReference type="Proteomes" id="UP000474104">
    <property type="component" value="Unassembled WGS sequence"/>
</dbReference>
<name>A0A9X5CFA6_9FIRM</name>
<evidence type="ECO:0000313" key="1">
    <source>
        <dbReference type="EMBL" id="NDO72117.1"/>
    </source>
</evidence>
<evidence type="ECO:0000313" key="2">
    <source>
        <dbReference type="Proteomes" id="UP000474104"/>
    </source>
</evidence>
<comment type="caution">
    <text evidence="1">The sequence shown here is derived from an EMBL/GenBank/DDBJ whole genome shotgun (WGS) entry which is preliminary data.</text>
</comment>
<gene>
    <name evidence="1" type="ORF">FMM80_27145</name>
</gene>
<accession>A0A9X5CFA6</accession>
<dbReference type="SUPFAM" id="SSF53850">
    <property type="entry name" value="Periplasmic binding protein-like II"/>
    <property type="match status" value="1"/>
</dbReference>
<dbReference type="EMBL" id="VIRB01000154">
    <property type="protein sequence ID" value="NDO72117.1"/>
    <property type="molecule type" value="Genomic_DNA"/>
</dbReference>
<sequence>MANLRNSSYSGASLFFLNYITEIRTIKAFSGSYPNTDLAVTCTSSAEAYSMIEACSIDLALVVKPENAGAAVYHSLGMIDYTFVCTPAYREKLNCKNDEIFEYGNIMLPNPAPGNRIFVQ</sequence>
<reference evidence="1 2" key="1">
    <citation type="submission" date="2019-07" db="EMBL/GenBank/DDBJ databases">
        <title>Draft genome sequences of 15 bacterial species constituting the stable defined intestinal microbiota of the GM15 gnotobiotic mouse model.</title>
        <authorList>
            <person name="Elie C."/>
            <person name="Mathieu A."/>
            <person name="Saliou A."/>
            <person name="Darnaud M."/>
            <person name="Leulier F."/>
            <person name="Tamellini A."/>
        </authorList>
    </citation>
    <scope>NUCLEOTIDE SEQUENCE [LARGE SCALE GENOMIC DNA]</scope>
    <source>
        <strain evidence="2">ASF 502</strain>
    </source>
</reference>
<dbReference type="OrthoDB" id="9778774at2"/>
<proteinExistence type="predicted"/>